<protein>
    <submittedName>
        <fullName evidence="1">Bgt-20508</fullName>
    </submittedName>
</protein>
<dbReference type="EMBL" id="LR026988">
    <property type="protein sequence ID" value="VDB83633.1"/>
    <property type="molecule type" value="Genomic_DNA"/>
</dbReference>
<organism evidence="1 2">
    <name type="scientific">Blumeria graminis f. sp. tritici</name>
    <dbReference type="NCBI Taxonomy" id="62690"/>
    <lineage>
        <taxon>Eukaryota</taxon>
        <taxon>Fungi</taxon>
        <taxon>Dikarya</taxon>
        <taxon>Ascomycota</taxon>
        <taxon>Pezizomycotina</taxon>
        <taxon>Leotiomycetes</taxon>
        <taxon>Erysiphales</taxon>
        <taxon>Erysiphaceae</taxon>
        <taxon>Blumeria</taxon>
    </lineage>
</organism>
<proteinExistence type="predicted"/>
<reference evidence="1 2" key="1">
    <citation type="submission" date="2018-08" db="EMBL/GenBank/DDBJ databases">
        <authorList>
            <person name="Muller C M."/>
        </authorList>
    </citation>
    <scope>NUCLEOTIDE SEQUENCE [LARGE SCALE GENOMIC DNA]</scope>
</reference>
<name>A0A9X9MEU5_BLUGR</name>
<dbReference type="Proteomes" id="UP000324639">
    <property type="component" value="Chromosome Bgt_-05"/>
</dbReference>
<keyword evidence="2" id="KW-1185">Reference proteome</keyword>
<gene>
    <name evidence="1" type="ORF">BGT96224V316_LOCUS2827</name>
</gene>
<evidence type="ECO:0000313" key="1">
    <source>
        <dbReference type="EMBL" id="VDB83633.1"/>
    </source>
</evidence>
<sequence>MTKLLKGLENKPSRWCPLKKPRREIFLYHPLPSLRAGCGLGLLVPKWNGARATSTKPEITTGARTTAPPIVGLSNLLSWFGSFND</sequence>
<dbReference type="AlphaFoldDB" id="A0A9X9MEU5"/>
<accession>A0A9X9MEU5</accession>
<evidence type="ECO:0000313" key="2">
    <source>
        <dbReference type="Proteomes" id="UP000324639"/>
    </source>
</evidence>